<dbReference type="CDD" id="cd00093">
    <property type="entry name" value="HTH_XRE"/>
    <property type="match status" value="1"/>
</dbReference>
<evidence type="ECO:0000259" key="1">
    <source>
        <dbReference type="PROSITE" id="PS50943"/>
    </source>
</evidence>
<dbReference type="SUPFAM" id="SSF47413">
    <property type="entry name" value="lambda repressor-like DNA-binding domains"/>
    <property type="match status" value="1"/>
</dbReference>
<dbReference type="PROSITE" id="PS50943">
    <property type="entry name" value="HTH_CROC1"/>
    <property type="match status" value="1"/>
</dbReference>
<evidence type="ECO:0000313" key="2">
    <source>
        <dbReference type="EMBL" id="AHE57411.1"/>
    </source>
</evidence>
<sequence length="177" mass="19429">MEQLASMIEPTTHFTTIAKLERSQRAISVEWLVKLSKALGVSIGDLLEEPGRPAVRMVPVVGKIAAGNWREAVAHTDEMMPVPGVGEACFALRPEGDSMNEIFADDAYVVIDPTQPDLLDGKIFAVMNGAGETTLKQYRADPPRLVPRSTNPEHQPIMFGREPFTVIGRVVFQATKM</sequence>
<dbReference type="Pfam" id="PF00717">
    <property type="entry name" value="Peptidase_S24"/>
    <property type="match status" value="1"/>
</dbReference>
<dbReference type="InterPro" id="IPR015927">
    <property type="entry name" value="Peptidase_S24_S26A/B/C"/>
</dbReference>
<gene>
    <name evidence="2" type="ORF">NX02_29215</name>
</gene>
<dbReference type="CDD" id="cd06529">
    <property type="entry name" value="S24_LexA-like"/>
    <property type="match status" value="1"/>
</dbReference>
<name>W0AJU4_9SPHN</name>
<feature type="domain" description="HTH cro/C1-type" evidence="1">
    <location>
        <begin position="15"/>
        <end position="46"/>
    </location>
</feature>
<dbReference type="Gene3D" id="1.10.260.40">
    <property type="entry name" value="lambda repressor-like DNA-binding domains"/>
    <property type="match status" value="1"/>
</dbReference>
<dbReference type="PANTHER" id="PTHR33516">
    <property type="entry name" value="LEXA REPRESSOR"/>
    <property type="match status" value="1"/>
</dbReference>
<dbReference type="eggNOG" id="COG1974">
    <property type="taxonomic scope" value="Bacteria"/>
</dbReference>
<organism evidence="2 3">
    <name type="scientific">Sphingomonas sanxanigenens DSM 19645 = NX02</name>
    <dbReference type="NCBI Taxonomy" id="1123269"/>
    <lineage>
        <taxon>Bacteria</taxon>
        <taxon>Pseudomonadati</taxon>
        <taxon>Pseudomonadota</taxon>
        <taxon>Alphaproteobacteria</taxon>
        <taxon>Sphingomonadales</taxon>
        <taxon>Sphingomonadaceae</taxon>
        <taxon>Sphingomonas</taxon>
    </lineage>
</organism>
<dbReference type="InterPro" id="IPR036286">
    <property type="entry name" value="LexA/Signal_pep-like_sf"/>
</dbReference>
<protein>
    <recommendedName>
        <fullName evidence="1">HTH cro/C1-type domain-containing protein</fullName>
    </recommendedName>
</protein>
<accession>W0AJU4</accession>
<dbReference type="PANTHER" id="PTHR33516:SF2">
    <property type="entry name" value="LEXA REPRESSOR-RELATED"/>
    <property type="match status" value="1"/>
</dbReference>
<reference evidence="2 3" key="1">
    <citation type="submission" date="2013-07" db="EMBL/GenBank/DDBJ databases">
        <title>Completed genome of Sphingomonas sanxanigenens NX02.</title>
        <authorList>
            <person name="Ma T."/>
            <person name="Huang H."/>
            <person name="Wu M."/>
            <person name="Li X."/>
            <person name="Li G."/>
        </authorList>
    </citation>
    <scope>NUCLEOTIDE SEQUENCE [LARGE SCALE GENOMIC DNA]</scope>
    <source>
        <strain evidence="2 3">NX02</strain>
    </source>
</reference>
<dbReference type="PATRIC" id="fig|1123269.5.peg.5729"/>
<proteinExistence type="predicted"/>
<dbReference type="SUPFAM" id="SSF51306">
    <property type="entry name" value="LexA/Signal peptidase"/>
    <property type="match status" value="1"/>
</dbReference>
<dbReference type="InterPro" id="IPR039418">
    <property type="entry name" value="LexA-like"/>
</dbReference>
<dbReference type="HOGENOM" id="CLU_066192_1_1_5"/>
<dbReference type="Pfam" id="PF01381">
    <property type="entry name" value="HTH_3"/>
    <property type="match status" value="1"/>
</dbReference>
<dbReference type="AlphaFoldDB" id="W0AJU4"/>
<dbReference type="InterPro" id="IPR001387">
    <property type="entry name" value="Cro/C1-type_HTH"/>
</dbReference>
<dbReference type="EMBL" id="CP006644">
    <property type="protein sequence ID" value="AHE57411.1"/>
    <property type="molecule type" value="Genomic_DNA"/>
</dbReference>
<dbReference type="Proteomes" id="UP000018851">
    <property type="component" value="Chromosome"/>
</dbReference>
<dbReference type="KEGG" id="ssan:NX02_29215"/>
<dbReference type="Gene3D" id="2.10.109.10">
    <property type="entry name" value="Umud Fragment, subunit A"/>
    <property type="match status" value="1"/>
</dbReference>
<dbReference type="InterPro" id="IPR050077">
    <property type="entry name" value="LexA_repressor"/>
</dbReference>
<dbReference type="InterPro" id="IPR010982">
    <property type="entry name" value="Lambda_DNA-bd_dom_sf"/>
</dbReference>
<dbReference type="STRING" id="1123269.NX02_29215"/>
<dbReference type="GO" id="GO:0003677">
    <property type="term" value="F:DNA binding"/>
    <property type="evidence" value="ECO:0007669"/>
    <property type="project" value="InterPro"/>
</dbReference>
<keyword evidence="3" id="KW-1185">Reference proteome</keyword>
<evidence type="ECO:0000313" key="3">
    <source>
        <dbReference type="Proteomes" id="UP000018851"/>
    </source>
</evidence>